<evidence type="ECO:0000256" key="2">
    <source>
        <dbReference type="SAM" id="Phobius"/>
    </source>
</evidence>
<evidence type="ECO:0000313" key="3">
    <source>
        <dbReference type="EMBL" id="PNU19709.1"/>
    </source>
</evidence>
<dbReference type="InterPro" id="IPR021804">
    <property type="entry name" value="DUF3375"/>
</dbReference>
<name>A0A2K2H900_9BACT</name>
<keyword evidence="2" id="KW-0472">Membrane</keyword>
<dbReference type="Proteomes" id="UP000236340">
    <property type="component" value="Unassembled WGS sequence"/>
</dbReference>
<proteinExistence type="predicted"/>
<dbReference type="EMBL" id="PPFX01000024">
    <property type="protein sequence ID" value="PNU19709.1"/>
    <property type="molecule type" value="Genomic_DNA"/>
</dbReference>
<dbReference type="OrthoDB" id="138803at2"/>
<gene>
    <name evidence="3" type="ORF">C2E25_10975</name>
</gene>
<feature type="coiled-coil region" evidence="1">
    <location>
        <begin position="148"/>
        <end position="209"/>
    </location>
</feature>
<keyword evidence="1" id="KW-0175">Coiled coil</keyword>
<dbReference type="RefSeq" id="WP_103115782.1">
    <property type="nucleotide sequence ID" value="NZ_PPFX01000024.1"/>
</dbReference>
<keyword evidence="2" id="KW-0812">Transmembrane</keyword>
<reference evidence="3 4" key="1">
    <citation type="journal article" date="2018" name="Genome Announc.">
        <title>Genome Sequence of Geothermobacter sp. HR-1 Iron Reducer from the Loihi Seamount.</title>
        <authorList>
            <person name="Smith H."/>
            <person name="Abuyen K."/>
            <person name="Tremblay J."/>
            <person name="Savalia P."/>
            <person name="Perez-Rodriguez I."/>
            <person name="Emerson D."/>
            <person name="Tully B."/>
            <person name="Amend J."/>
        </authorList>
    </citation>
    <scope>NUCLEOTIDE SEQUENCE [LARGE SCALE GENOMIC DNA]</scope>
    <source>
        <strain evidence="3 4">HR-1</strain>
    </source>
</reference>
<sequence length="486" mass="55100">MTAQKTIASYRRMRQQPLWRLLAADNGPVIIGLLQTLLYEKERSLPASLLIERLDRELEELRNRGDDFPQTAQAYIAGWLRDGYLERRYPSGSSEEEYELSTASVDAIRFLQGQIKPHSAATESRLSLVIQSLVGLAEETDRDKYRRIDHLIAEQERIEQEIESIQQGRMKVLPRPVAVERTREIIALAEDLTGDFRRVRDQFEQLNRELRECIMDSDGHRGDVLDSLFAGIDLIAESDAGRSFSAFWRLLTDPEQSATLEEALDSVLSRGFVGELQFEERRFLLRLTRNLLEQGGSVHEVLQTFARSLKHFVQSREFLEQRRINQLLQKAQQAALLLKEEVKATEDLHYILELTSCRLRSFSQLVLHDPSLQAEAEPMGDGEAAPIDLDTVSELVAQSEIDFRSLKADILACLENCTQVTIAEVLRSFPASQGLGSVVGLLALASRHGMDGKETEQVVWTGDDGVTRAAQIPKYYFLKEQCDGLQ</sequence>
<comment type="caution">
    <text evidence="3">The sequence shown here is derived from an EMBL/GenBank/DDBJ whole genome shotgun (WGS) entry which is preliminary data.</text>
</comment>
<evidence type="ECO:0000313" key="4">
    <source>
        <dbReference type="Proteomes" id="UP000236340"/>
    </source>
</evidence>
<dbReference type="AlphaFoldDB" id="A0A2K2H900"/>
<organism evidence="3 4">
    <name type="scientific">Geothermobacter hydrogeniphilus</name>
    <dbReference type="NCBI Taxonomy" id="1969733"/>
    <lineage>
        <taxon>Bacteria</taxon>
        <taxon>Pseudomonadati</taxon>
        <taxon>Thermodesulfobacteriota</taxon>
        <taxon>Desulfuromonadia</taxon>
        <taxon>Desulfuromonadales</taxon>
        <taxon>Geothermobacteraceae</taxon>
        <taxon>Geothermobacter</taxon>
    </lineage>
</organism>
<feature type="transmembrane region" description="Helical" evidence="2">
    <location>
        <begin position="21"/>
        <end position="39"/>
    </location>
</feature>
<protein>
    <submittedName>
        <fullName evidence="3">DUF3375 domain-containing protein</fullName>
    </submittedName>
</protein>
<keyword evidence="2" id="KW-1133">Transmembrane helix</keyword>
<evidence type="ECO:0000256" key="1">
    <source>
        <dbReference type="SAM" id="Coils"/>
    </source>
</evidence>
<dbReference type="Pfam" id="PF11855">
    <property type="entry name" value="DUF3375"/>
    <property type="match status" value="1"/>
</dbReference>
<accession>A0A2K2H900</accession>